<dbReference type="Gene3D" id="1.25.40.20">
    <property type="entry name" value="Ankyrin repeat-containing domain"/>
    <property type="match status" value="1"/>
</dbReference>
<dbReference type="InterPro" id="IPR002110">
    <property type="entry name" value="Ankyrin_rpt"/>
</dbReference>
<name>A0A9W8W3K2_9HYPO</name>
<dbReference type="SUPFAM" id="SSF48403">
    <property type="entry name" value="Ankyrin repeat"/>
    <property type="match status" value="1"/>
</dbReference>
<evidence type="ECO:0000313" key="3">
    <source>
        <dbReference type="Proteomes" id="UP001140502"/>
    </source>
</evidence>
<dbReference type="EC" id="2.3.2.23" evidence="2"/>
<dbReference type="SMART" id="SM00248">
    <property type="entry name" value="ANK"/>
    <property type="match status" value="1"/>
</dbReference>
<keyword evidence="2" id="KW-0012">Acyltransferase</keyword>
<comment type="caution">
    <text evidence="2">The sequence shown here is derived from an EMBL/GenBank/DDBJ whole genome shotgun (WGS) entry which is preliminary data.</text>
</comment>
<organism evidence="2 3">
    <name type="scientific">Fusarium piperis</name>
    <dbReference type="NCBI Taxonomy" id="1435070"/>
    <lineage>
        <taxon>Eukaryota</taxon>
        <taxon>Fungi</taxon>
        <taxon>Dikarya</taxon>
        <taxon>Ascomycota</taxon>
        <taxon>Pezizomycotina</taxon>
        <taxon>Sordariomycetes</taxon>
        <taxon>Hypocreomycetidae</taxon>
        <taxon>Hypocreales</taxon>
        <taxon>Nectriaceae</taxon>
        <taxon>Fusarium</taxon>
        <taxon>Fusarium solani species complex</taxon>
    </lineage>
</organism>
<dbReference type="GO" id="GO:0061631">
    <property type="term" value="F:ubiquitin conjugating enzyme activity"/>
    <property type="evidence" value="ECO:0007669"/>
    <property type="project" value="UniProtKB-EC"/>
</dbReference>
<evidence type="ECO:0000313" key="2">
    <source>
        <dbReference type="EMBL" id="KAJ4307503.1"/>
    </source>
</evidence>
<feature type="non-terminal residue" evidence="2">
    <location>
        <position position="1"/>
    </location>
</feature>
<accession>A0A9W8W3K2</accession>
<keyword evidence="1" id="KW-0040">ANK repeat</keyword>
<dbReference type="InterPro" id="IPR036770">
    <property type="entry name" value="Ankyrin_rpt-contain_sf"/>
</dbReference>
<dbReference type="Pfam" id="PF12796">
    <property type="entry name" value="Ank_2"/>
    <property type="match status" value="1"/>
</dbReference>
<proteinExistence type="predicted"/>
<reference evidence="2" key="1">
    <citation type="submission" date="2022-10" db="EMBL/GenBank/DDBJ databases">
        <title>Tapping the CABI collections for fungal endophytes: first genome assemblies for Collariella, Neodidymelliopsis, Ascochyta clinopodiicola, Didymella pomorum, Didymosphaeria variabile, Neocosmospora piperis and Neocucurbitaria cava.</title>
        <authorList>
            <person name="Hill R."/>
        </authorList>
    </citation>
    <scope>NUCLEOTIDE SEQUENCE</scope>
    <source>
        <strain evidence="2">IMI 366586</strain>
    </source>
</reference>
<dbReference type="EMBL" id="JAPEUR010000732">
    <property type="protein sequence ID" value="KAJ4307503.1"/>
    <property type="molecule type" value="Genomic_DNA"/>
</dbReference>
<dbReference type="PROSITE" id="PS50088">
    <property type="entry name" value="ANK_REPEAT"/>
    <property type="match status" value="1"/>
</dbReference>
<dbReference type="InterPro" id="IPR039323">
    <property type="entry name" value="ANKRD_45/46/60"/>
</dbReference>
<feature type="repeat" description="ANK" evidence="1">
    <location>
        <begin position="3"/>
        <end position="35"/>
    </location>
</feature>
<dbReference type="PANTHER" id="PTHR22677">
    <property type="entry name" value="ANKYRIN REPEAT DOMAIN-CONTAINING PROTEIN 60"/>
    <property type="match status" value="1"/>
</dbReference>
<dbReference type="PROSITE" id="PS50297">
    <property type="entry name" value="ANK_REP_REGION"/>
    <property type="match status" value="1"/>
</dbReference>
<gene>
    <name evidence="2" type="primary">ANKFY1</name>
    <name evidence="2" type="ORF">N0V84_012686</name>
</gene>
<dbReference type="Proteomes" id="UP001140502">
    <property type="component" value="Unassembled WGS sequence"/>
</dbReference>
<dbReference type="OrthoDB" id="341259at2759"/>
<sequence length="60" mass="6296">ASDGRTPLHYAALCRHAEVISLLLDKGANIEAQDSDGRTPLQGAAAAGQETIKELLNPKV</sequence>
<dbReference type="AlphaFoldDB" id="A0A9W8W3K2"/>
<evidence type="ECO:0000256" key="1">
    <source>
        <dbReference type="PROSITE-ProRule" id="PRU00023"/>
    </source>
</evidence>
<keyword evidence="3" id="KW-1185">Reference proteome</keyword>
<dbReference type="PANTHER" id="PTHR22677:SF4">
    <property type="entry name" value="USHER SYNDROME TYPE-1G PROTEIN-LIKE PROTEIN"/>
    <property type="match status" value="1"/>
</dbReference>
<protein>
    <submittedName>
        <fullName evidence="2">Ankyrin repeat and FYVE domain-containing protein 1</fullName>
        <ecNumber evidence="2">2.3.2.23</ecNumber>
    </submittedName>
</protein>
<keyword evidence="2" id="KW-0808">Transferase</keyword>